<dbReference type="OrthoDB" id="1431934at2759"/>
<proteinExistence type="predicted"/>
<gene>
    <name evidence="2" type="ORF">DXG03_006113</name>
</gene>
<dbReference type="Proteomes" id="UP000775547">
    <property type="component" value="Unassembled WGS sequence"/>
</dbReference>
<dbReference type="SMART" id="SM00591">
    <property type="entry name" value="RWD"/>
    <property type="match status" value="1"/>
</dbReference>
<reference evidence="2" key="2">
    <citation type="submission" date="2021-10" db="EMBL/GenBank/DDBJ databases">
        <title>Phylogenomics reveals ancestral predisposition of the termite-cultivated fungus Termitomyces towards a domesticated lifestyle.</title>
        <authorList>
            <person name="Auxier B."/>
            <person name="Grum-Grzhimaylo A."/>
            <person name="Cardenas M.E."/>
            <person name="Lodge J.D."/>
            <person name="Laessoe T."/>
            <person name="Pedersen O."/>
            <person name="Smith M.E."/>
            <person name="Kuyper T.W."/>
            <person name="Franco-Molano E.A."/>
            <person name="Baroni T.J."/>
            <person name="Aanen D.K."/>
        </authorList>
    </citation>
    <scope>NUCLEOTIDE SEQUENCE</scope>
    <source>
        <strain evidence="2">AP01</strain>
        <tissue evidence="2">Mycelium</tissue>
    </source>
</reference>
<dbReference type="PROSITE" id="PS50908">
    <property type="entry name" value="RWD"/>
    <property type="match status" value="1"/>
</dbReference>
<protein>
    <recommendedName>
        <fullName evidence="1">RWD domain-containing protein</fullName>
    </recommendedName>
</protein>
<evidence type="ECO:0000313" key="2">
    <source>
        <dbReference type="EMBL" id="KAG5648159.1"/>
    </source>
</evidence>
<dbReference type="Gene3D" id="1.20.120.1750">
    <property type="match status" value="1"/>
</dbReference>
<dbReference type="CDD" id="cd23820">
    <property type="entry name" value="RWD_RNF14"/>
    <property type="match status" value="1"/>
</dbReference>
<feature type="domain" description="RWD" evidence="1">
    <location>
        <begin position="14"/>
        <end position="145"/>
    </location>
</feature>
<comment type="caution">
    <text evidence="2">The sequence shown here is derived from an EMBL/GenBank/DDBJ whole genome shotgun (WGS) entry which is preliminary data.</text>
</comment>
<accession>A0A9P7GCS8</accession>
<dbReference type="SUPFAM" id="SSF54495">
    <property type="entry name" value="UBC-like"/>
    <property type="match status" value="1"/>
</dbReference>
<dbReference type="Gene3D" id="3.10.110.10">
    <property type="entry name" value="Ubiquitin Conjugating Enzyme"/>
    <property type="match status" value="1"/>
</dbReference>
<sequence>MAATNAECESLQHEEYEVLESIYPECISSEITDKSLRLDIPVEFNVPRRVRVVQDGSSPSTSDADAEITLSLSSLPSLMLSVILPPSYPLESPPNVTSIRASHIWLPHVIMSRLQRLLAEMWQPGEGVLYAWIEFLRNGEFLKSLAFEDDTQAIRIFHPSPRILAKLLADSDASAKTMRFTHNSYPCAICLSSFKGSKHGPITACPIAHSEKLVLEYLKLEEGSIERERIERRFGKANVLRLVRQYEEEQANKEWLETSTMACPGCEVYVEKSLGCNHVGAALGSIGARLRRATDDMHEMPTTFLLPVRDEAGSGGPVHTFFYDGTRVLQQAV</sequence>
<keyword evidence="3" id="KW-1185">Reference proteome</keyword>
<organism evidence="2 3">
    <name type="scientific">Asterophora parasitica</name>
    <dbReference type="NCBI Taxonomy" id="117018"/>
    <lineage>
        <taxon>Eukaryota</taxon>
        <taxon>Fungi</taxon>
        <taxon>Dikarya</taxon>
        <taxon>Basidiomycota</taxon>
        <taxon>Agaricomycotina</taxon>
        <taxon>Agaricomycetes</taxon>
        <taxon>Agaricomycetidae</taxon>
        <taxon>Agaricales</taxon>
        <taxon>Tricholomatineae</taxon>
        <taxon>Lyophyllaceae</taxon>
        <taxon>Asterophora</taxon>
    </lineage>
</organism>
<evidence type="ECO:0000313" key="3">
    <source>
        <dbReference type="Proteomes" id="UP000775547"/>
    </source>
</evidence>
<name>A0A9P7GCS8_9AGAR</name>
<dbReference type="InterPro" id="IPR016135">
    <property type="entry name" value="UBQ-conjugating_enzyme/RWD"/>
</dbReference>
<dbReference type="AlphaFoldDB" id="A0A9P7GCS8"/>
<dbReference type="EMBL" id="JABCKV010000004">
    <property type="protein sequence ID" value="KAG5648159.1"/>
    <property type="molecule type" value="Genomic_DNA"/>
</dbReference>
<dbReference type="Pfam" id="PF05773">
    <property type="entry name" value="RWD"/>
    <property type="match status" value="1"/>
</dbReference>
<dbReference type="InterPro" id="IPR006575">
    <property type="entry name" value="RWD_dom"/>
</dbReference>
<reference evidence="2" key="1">
    <citation type="submission" date="2020-07" db="EMBL/GenBank/DDBJ databases">
        <authorList>
            <person name="Nieuwenhuis M."/>
            <person name="Van De Peppel L.J.J."/>
        </authorList>
    </citation>
    <scope>NUCLEOTIDE SEQUENCE</scope>
    <source>
        <strain evidence="2">AP01</strain>
        <tissue evidence="2">Mycelium</tissue>
    </source>
</reference>
<evidence type="ECO:0000259" key="1">
    <source>
        <dbReference type="PROSITE" id="PS50908"/>
    </source>
</evidence>